<dbReference type="CDD" id="cd13585">
    <property type="entry name" value="PBP2_TMBP_like"/>
    <property type="match status" value="1"/>
</dbReference>
<dbReference type="PANTHER" id="PTHR43649:SF30">
    <property type="entry name" value="ABC TRANSPORTER SUBSTRATE-BINDING PROTEIN"/>
    <property type="match status" value="1"/>
</dbReference>
<dbReference type="RefSeq" id="WP_197522346.1">
    <property type="nucleotide sequence ID" value="NZ_CACRYJ010000017.1"/>
</dbReference>
<reference evidence="1 2" key="1">
    <citation type="submission" date="2019-11" db="EMBL/GenBank/DDBJ databases">
        <authorList>
            <person name="Criscuolo A."/>
        </authorList>
    </citation>
    <scope>NUCLEOTIDE SEQUENCE [LARGE SCALE GENOMIC DNA]</scope>
    <source>
        <strain evidence="1">CIP111667</strain>
    </source>
</reference>
<dbReference type="InterPro" id="IPR006311">
    <property type="entry name" value="TAT_signal"/>
</dbReference>
<sequence length="421" mass="44448">MNIVDHLNLTRRRLLIGGLGAAGLGAIAACTPGGGNAAEEAEQTGDGSALTFWHYYGGGATAPIEALLARYTEETGVEVTPRLIPFGDFNRTLLQSATSGDLPDVALVNAFDTALFADSGMIVDLSDRVQEWGESDQYFSGPMATTTFDGATYAVPHVADTYSLWVNNATLSAAGQQAPTTWTELEAVATAVTEGQNFGLVFCGIEGVEGSTAWILRFLAAGGDSRQLDSDAGLAAMESFLRLKDAGAISEGVLTWNEDDVTLQFQNGTAAMMINSASYLSSLAEAGDVDFSVVPMPSDVDQFSFLSAENLTITKDSANADAAWELIAWMQQPDVMNEYLPERNKLPVRSDTAEAEIWADETRQVFISQLDVAWAPDEEVAPVSAEIFTGIQNALQVSLSGSGTPADALAAAQATADEALA</sequence>
<name>A0A7M4DGE6_9MICO</name>
<dbReference type="InterPro" id="IPR050490">
    <property type="entry name" value="Bact_solute-bd_prot1"/>
</dbReference>
<evidence type="ECO:0000313" key="1">
    <source>
        <dbReference type="EMBL" id="VZO35989.1"/>
    </source>
</evidence>
<keyword evidence="2" id="KW-1185">Reference proteome</keyword>
<dbReference type="InterPro" id="IPR006059">
    <property type="entry name" value="SBP"/>
</dbReference>
<dbReference type="PANTHER" id="PTHR43649">
    <property type="entry name" value="ARABINOSE-BINDING PROTEIN-RELATED"/>
    <property type="match status" value="1"/>
</dbReference>
<organism evidence="1 2">
    <name type="scientific">Occultella aeris</name>
    <dbReference type="NCBI Taxonomy" id="2761496"/>
    <lineage>
        <taxon>Bacteria</taxon>
        <taxon>Bacillati</taxon>
        <taxon>Actinomycetota</taxon>
        <taxon>Actinomycetes</taxon>
        <taxon>Micrococcales</taxon>
        <taxon>Ruaniaceae</taxon>
        <taxon>Occultella</taxon>
    </lineage>
</organism>
<dbReference type="Pfam" id="PF01547">
    <property type="entry name" value="SBP_bac_1"/>
    <property type="match status" value="1"/>
</dbReference>
<dbReference type="AlphaFoldDB" id="A0A7M4DGE6"/>
<dbReference type="Proteomes" id="UP000419743">
    <property type="component" value="Unassembled WGS sequence"/>
</dbReference>
<dbReference type="Gene3D" id="3.40.190.10">
    <property type="entry name" value="Periplasmic binding protein-like II"/>
    <property type="match status" value="1"/>
</dbReference>
<comment type="caution">
    <text evidence="1">The sequence shown here is derived from an EMBL/GenBank/DDBJ whole genome shotgun (WGS) entry which is preliminary data.</text>
</comment>
<accession>A0A7M4DGE6</accession>
<dbReference type="PROSITE" id="PS51318">
    <property type="entry name" value="TAT"/>
    <property type="match status" value="1"/>
</dbReference>
<dbReference type="SUPFAM" id="SSF53850">
    <property type="entry name" value="Periplasmic binding protein-like II"/>
    <property type="match status" value="1"/>
</dbReference>
<gene>
    <name evidence="1" type="ORF">HALOF300_01193</name>
</gene>
<evidence type="ECO:0000313" key="2">
    <source>
        <dbReference type="Proteomes" id="UP000419743"/>
    </source>
</evidence>
<protein>
    <submittedName>
        <fullName evidence="1">Bacterial extracellular solute-binding protein</fullName>
    </submittedName>
</protein>
<proteinExistence type="predicted"/>
<dbReference type="EMBL" id="CACRYJ010000017">
    <property type="protein sequence ID" value="VZO35989.1"/>
    <property type="molecule type" value="Genomic_DNA"/>
</dbReference>